<evidence type="ECO:0000256" key="6">
    <source>
        <dbReference type="ARBA" id="ARBA00023065"/>
    </source>
</evidence>
<evidence type="ECO:0000256" key="9">
    <source>
        <dbReference type="ARBA" id="ARBA00035120"/>
    </source>
</evidence>
<protein>
    <recommendedName>
        <fullName evidence="11">Fluoride-specific ion channel FluC</fullName>
    </recommendedName>
</protein>
<dbReference type="RefSeq" id="WP_243648025.1">
    <property type="nucleotide sequence ID" value="NZ_SMGK01000001.1"/>
</dbReference>
<keyword evidence="13" id="KW-1185">Reference proteome</keyword>
<evidence type="ECO:0000256" key="4">
    <source>
        <dbReference type="ARBA" id="ARBA00022692"/>
    </source>
</evidence>
<evidence type="ECO:0000313" key="12">
    <source>
        <dbReference type="EMBL" id="TCK75631.1"/>
    </source>
</evidence>
<evidence type="ECO:0000256" key="7">
    <source>
        <dbReference type="ARBA" id="ARBA00023136"/>
    </source>
</evidence>
<feature type="transmembrane region" description="Helical" evidence="11">
    <location>
        <begin position="63"/>
        <end position="83"/>
    </location>
</feature>
<comment type="similarity">
    <text evidence="9 11">Belongs to the fluoride channel Fluc/FEX (TC 1.A.43) family.</text>
</comment>
<evidence type="ECO:0000256" key="5">
    <source>
        <dbReference type="ARBA" id="ARBA00022989"/>
    </source>
</evidence>
<organism evidence="12 13">
    <name type="scientific">Acidipila rosea</name>
    <dbReference type="NCBI Taxonomy" id="768535"/>
    <lineage>
        <taxon>Bacteria</taxon>
        <taxon>Pseudomonadati</taxon>
        <taxon>Acidobacteriota</taxon>
        <taxon>Terriglobia</taxon>
        <taxon>Terriglobales</taxon>
        <taxon>Acidobacteriaceae</taxon>
        <taxon>Acidipila</taxon>
    </lineage>
</organism>
<evidence type="ECO:0000256" key="1">
    <source>
        <dbReference type="ARBA" id="ARBA00004651"/>
    </source>
</evidence>
<keyword evidence="11" id="KW-0813">Transport</keyword>
<evidence type="ECO:0000256" key="2">
    <source>
        <dbReference type="ARBA" id="ARBA00022475"/>
    </source>
</evidence>
<comment type="function">
    <text evidence="11">Fluoride-specific ion channel. Important for reducing fluoride concentration in the cell, thus reducing its toxicity.</text>
</comment>
<keyword evidence="3" id="KW-0997">Cell inner membrane</keyword>
<keyword evidence="2 11" id="KW-1003">Cell membrane</keyword>
<dbReference type="Proteomes" id="UP000295210">
    <property type="component" value="Unassembled WGS sequence"/>
</dbReference>
<comment type="caution">
    <text evidence="12">The sequence shown here is derived from an EMBL/GenBank/DDBJ whole genome shotgun (WGS) entry which is preliminary data.</text>
</comment>
<dbReference type="AlphaFoldDB" id="A0A4V2PVU9"/>
<keyword evidence="5 11" id="KW-1133">Transmembrane helix</keyword>
<dbReference type="GO" id="GO:0046872">
    <property type="term" value="F:metal ion binding"/>
    <property type="evidence" value="ECO:0007669"/>
    <property type="project" value="UniProtKB-KW"/>
</dbReference>
<comment type="activity regulation">
    <text evidence="11">Na(+) is not transported, but it plays an essential structural role and its presence is essential for fluoride channel function.</text>
</comment>
<evidence type="ECO:0000313" key="13">
    <source>
        <dbReference type="Proteomes" id="UP000295210"/>
    </source>
</evidence>
<dbReference type="GO" id="GO:0005886">
    <property type="term" value="C:plasma membrane"/>
    <property type="evidence" value="ECO:0007669"/>
    <property type="project" value="UniProtKB-SubCell"/>
</dbReference>
<keyword evidence="11" id="KW-0479">Metal-binding</keyword>
<comment type="catalytic activity">
    <reaction evidence="10">
        <text>fluoride(in) = fluoride(out)</text>
        <dbReference type="Rhea" id="RHEA:76159"/>
        <dbReference type="ChEBI" id="CHEBI:17051"/>
    </reaction>
    <physiologicalReaction direction="left-to-right" evidence="10">
        <dbReference type="Rhea" id="RHEA:76160"/>
    </physiologicalReaction>
</comment>
<dbReference type="EMBL" id="SMGK01000001">
    <property type="protein sequence ID" value="TCK75631.1"/>
    <property type="molecule type" value="Genomic_DNA"/>
</dbReference>
<proteinExistence type="inferred from homology"/>
<dbReference type="InterPro" id="IPR003691">
    <property type="entry name" value="FluC"/>
</dbReference>
<reference evidence="12 13" key="1">
    <citation type="submission" date="2019-03" db="EMBL/GenBank/DDBJ databases">
        <title>Genomic Encyclopedia of Type Strains, Phase IV (KMG-IV): sequencing the most valuable type-strain genomes for metagenomic binning, comparative biology and taxonomic classification.</title>
        <authorList>
            <person name="Goeker M."/>
        </authorList>
    </citation>
    <scope>NUCLEOTIDE SEQUENCE [LARGE SCALE GENOMIC DNA]</scope>
    <source>
        <strain evidence="12 13">DSM 103428</strain>
    </source>
</reference>
<keyword evidence="7 11" id="KW-0472">Membrane</keyword>
<feature type="binding site" evidence="11">
    <location>
        <position position="78"/>
    </location>
    <ligand>
        <name>Na(+)</name>
        <dbReference type="ChEBI" id="CHEBI:29101"/>
        <note>structural</note>
    </ligand>
</feature>
<dbReference type="PANTHER" id="PTHR28259:SF1">
    <property type="entry name" value="FLUORIDE EXPORT PROTEIN 1-RELATED"/>
    <property type="match status" value="1"/>
</dbReference>
<evidence type="ECO:0000256" key="8">
    <source>
        <dbReference type="ARBA" id="ARBA00023303"/>
    </source>
</evidence>
<evidence type="ECO:0000256" key="11">
    <source>
        <dbReference type="HAMAP-Rule" id="MF_00454"/>
    </source>
</evidence>
<accession>A0A4V2PVU9</accession>
<feature type="transmembrane region" description="Helical" evidence="11">
    <location>
        <begin position="95"/>
        <end position="121"/>
    </location>
</feature>
<comment type="subcellular location">
    <subcellularLocation>
        <location evidence="1 11">Cell membrane</location>
        <topology evidence="1 11">Multi-pass membrane protein</topology>
    </subcellularLocation>
</comment>
<evidence type="ECO:0000256" key="10">
    <source>
        <dbReference type="ARBA" id="ARBA00035585"/>
    </source>
</evidence>
<keyword evidence="6 11" id="KW-0406">Ion transport</keyword>
<keyword evidence="11" id="KW-0915">Sodium</keyword>
<dbReference type="GO" id="GO:0062054">
    <property type="term" value="F:fluoride channel activity"/>
    <property type="evidence" value="ECO:0007669"/>
    <property type="project" value="UniProtKB-UniRule"/>
</dbReference>
<sequence length="125" mass="13459">MQKYFFMAVGGAFGAIARYAVGSVVAGRMGTKFPYGTFIINISACIIIGFSLVFLGRRTELSAAWRFLIPVGFVGAYSTFSSFEWETFTSLQTGAFMIAALYVTLSLLLGLLGVWLGVLLAKAVS</sequence>
<feature type="binding site" evidence="11">
    <location>
        <position position="75"/>
    </location>
    <ligand>
        <name>Na(+)</name>
        <dbReference type="ChEBI" id="CHEBI:29101"/>
        <note>structural</note>
    </ligand>
</feature>
<dbReference type="Pfam" id="PF02537">
    <property type="entry name" value="CRCB"/>
    <property type="match status" value="1"/>
</dbReference>
<dbReference type="NCBIfam" id="TIGR00494">
    <property type="entry name" value="crcB"/>
    <property type="match status" value="1"/>
</dbReference>
<dbReference type="GO" id="GO:0140114">
    <property type="term" value="P:cellular detoxification of fluoride"/>
    <property type="evidence" value="ECO:0007669"/>
    <property type="project" value="UniProtKB-UniRule"/>
</dbReference>
<dbReference type="PANTHER" id="PTHR28259">
    <property type="entry name" value="FLUORIDE EXPORT PROTEIN 1-RELATED"/>
    <property type="match status" value="1"/>
</dbReference>
<keyword evidence="4 11" id="KW-0812">Transmembrane</keyword>
<name>A0A4V2PVU9_9BACT</name>
<gene>
    <name evidence="11" type="primary">fluC</name>
    <name evidence="11" type="synonym">crcB</name>
    <name evidence="12" type="ORF">C7378_0617</name>
</gene>
<dbReference type="HAMAP" id="MF_00454">
    <property type="entry name" value="FluC"/>
    <property type="match status" value="1"/>
</dbReference>
<evidence type="ECO:0000256" key="3">
    <source>
        <dbReference type="ARBA" id="ARBA00022519"/>
    </source>
</evidence>
<feature type="transmembrane region" description="Helical" evidence="11">
    <location>
        <begin position="38"/>
        <end position="56"/>
    </location>
</feature>
<keyword evidence="8 11" id="KW-0407">Ion channel</keyword>